<evidence type="ECO:0000259" key="4">
    <source>
        <dbReference type="PROSITE" id="PS51741"/>
    </source>
</evidence>
<comment type="caution">
    <text evidence="5">The sequence shown here is derived from an EMBL/GenBank/DDBJ whole genome shotgun (WGS) entry which is preliminary data.</text>
</comment>
<dbReference type="SMART" id="SM00324">
    <property type="entry name" value="RhoGAP"/>
    <property type="match status" value="1"/>
</dbReference>
<dbReference type="Pfam" id="PF00611">
    <property type="entry name" value="FCH"/>
    <property type="match status" value="1"/>
</dbReference>
<dbReference type="AlphaFoldDB" id="R4XHG5"/>
<organism evidence="5 6">
    <name type="scientific">Taphrina deformans (strain PYCC 5710 / ATCC 11124 / CBS 356.35 / IMI 108563 / JCM 9778 / NBRC 8474)</name>
    <name type="common">Peach leaf curl fungus</name>
    <name type="synonym">Lalaria deformans</name>
    <dbReference type="NCBI Taxonomy" id="1097556"/>
    <lineage>
        <taxon>Eukaryota</taxon>
        <taxon>Fungi</taxon>
        <taxon>Dikarya</taxon>
        <taxon>Ascomycota</taxon>
        <taxon>Taphrinomycotina</taxon>
        <taxon>Taphrinomycetes</taxon>
        <taxon>Taphrinales</taxon>
        <taxon>Taphrinaceae</taxon>
        <taxon>Taphrina</taxon>
    </lineage>
</organism>
<feature type="compositionally biased region" description="Basic and acidic residues" evidence="2">
    <location>
        <begin position="667"/>
        <end position="683"/>
    </location>
</feature>
<dbReference type="eggNOG" id="ENOG502QQWB">
    <property type="taxonomic scope" value="Eukaryota"/>
</dbReference>
<feature type="domain" description="F-BAR" evidence="4">
    <location>
        <begin position="2"/>
        <end position="422"/>
    </location>
</feature>
<dbReference type="GO" id="GO:0007264">
    <property type="term" value="P:small GTPase-mediated signal transduction"/>
    <property type="evidence" value="ECO:0007669"/>
    <property type="project" value="TreeGrafter"/>
</dbReference>
<dbReference type="Gene3D" id="1.20.1270.60">
    <property type="entry name" value="Arfaptin homology (AH) domain/BAR domain"/>
    <property type="match status" value="2"/>
</dbReference>
<keyword evidence="1" id="KW-0175">Coiled coil</keyword>
<dbReference type="VEuPathDB" id="FungiDB:TAPDE_002669"/>
<dbReference type="SUPFAM" id="SSF46785">
    <property type="entry name" value="Winged helix' DNA-binding domain"/>
    <property type="match status" value="1"/>
</dbReference>
<keyword evidence="6" id="KW-1185">Reference proteome</keyword>
<protein>
    <recommendedName>
        <fullName evidence="7">Rho-GTPase-activating protein 8</fullName>
    </recommendedName>
</protein>
<dbReference type="GO" id="GO:0005096">
    <property type="term" value="F:GTPase activator activity"/>
    <property type="evidence" value="ECO:0007669"/>
    <property type="project" value="TreeGrafter"/>
</dbReference>
<dbReference type="GO" id="GO:0000935">
    <property type="term" value="C:division septum"/>
    <property type="evidence" value="ECO:0007669"/>
    <property type="project" value="TreeGrafter"/>
</dbReference>
<evidence type="ECO:0000313" key="5">
    <source>
        <dbReference type="EMBL" id="CCG82857.1"/>
    </source>
</evidence>
<evidence type="ECO:0000259" key="3">
    <source>
        <dbReference type="PROSITE" id="PS50238"/>
    </source>
</evidence>
<dbReference type="Gene3D" id="1.10.555.10">
    <property type="entry name" value="Rho GTPase activation protein"/>
    <property type="match status" value="1"/>
</dbReference>
<dbReference type="InterPro" id="IPR027267">
    <property type="entry name" value="AH/BAR_dom_sf"/>
</dbReference>
<evidence type="ECO:0000256" key="2">
    <source>
        <dbReference type="SAM" id="MobiDB-lite"/>
    </source>
</evidence>
<dbReference type="EMBL" id="CAHR02000105">
    <property type="protein sequence ID" value="CCG82857.1"/>
    <property type="molecule type" value="Genomic_DNA"/>
</dbReference>
<feature type="compositionally biased region" description="Polar residues" evidence="2">
    <location>
        <begin position="752"/>
        <end position="761"/>
    </location>
</feature>
<dbReference type="SMART" id="SM00055">
    <property type="entry name" value="FCH"/>
    <property type="match status" value="1"/>
</dbReference>
<dbReference type="STRING" id="1097556.R4XHG5"/>
<dbReference type="CDD" id="cd04399">
    <property type="entry name" value="RhoGAP_fRGD2"/>
    <property type="match status" value="1"/>
</dbReference>
<evidence type="ECO:0000256" key="1">
    <source>
        <dbReference type="PROSITE-ProRule" id="PRU01077"/>
    </source>
</evidence>
<dbReference type="InterPro" id="IPR000198">
    <property type="entry name" value="RhoGAP_dom"/>
</dbReference>
<dbReference type="GO" id="GO:0005886">
    <property type="term" value="C:plasma membrane"/>
    <property type="evidence" value="ECO:0007669"/>
    <property type="project" value="TreeGrafter"/>
</dbReference>
<name>R4XHG5_TAPDE</name>
<dbReference type="InterPro" id="IPR008936">
    <property type="entry name" value="Rho_GTPase_activation_prot"/>
</dbReference>
<dbReference type="GO" id="GO:0005938">
    <property type="term" value="C:cell cortex"/>
    <property type="evidence" value="ECO:0007669"/>
    <property type="project" value="UniProtKB-ARBA"/>
</dbReference>
<dbReference type="SUPFAM" id="SSF103657">
    <property type="entry name" value="BAR/IMD domain-like"/>
    <property type="match status" value="1"/>
</dbReference>
<evidence type="ECO:0000313" key="6">
    <source>
        <dbReference type="Proteomes" id="UP000013776"/>
    </source>
</evidence>
<reference evidence="5 6" key="1">
    <citation type="journal article" date="2013" name="MBio">
        <title>Genome sequencing of the plant pathogen Taphrina deformans, the causal agent of peach leaf curl.</title>
        <authorList>
            <person name="Cisse O.H."/>
            <person name="Almeida J.M.G.C.F."/>
            <person name="Fonseca A."/>
            <person name="Kumar A.A."/>
            <person name="Salojaervi J."/>
            <person name="Overmyer K."/>
            <person name="Hauser P.M."/>
            <person name="Pagni M."/>
        </authorList>
    </citation>
    <scope>NUCLEOTIDE SEQUENCE [LARGE SCALE GENOMIC DNA]</scope>
    <source>
        <strain evidence="6">PYCC 5710 / ATCC 11124 / CBS 356.35 / IMI 108563 / JCM 9778 / NBRC 8474</strain>
    </source>
</reference>
<dbReference type="GO" id="GO:0007010">
    <property type="term" value="P:cytoskeleton organization"/>
    <property type="evidence" value="ECO:0007669"/>
    <property type="project" value="TreeGrafter"/>
</dbReference>
<proteinExistence type="predicted"/>
<dbReference type="PROSITE" id="PS50238">
    <property type="entry name" value="RHOGAP"/>
    <property type="match status" value="1"/>
</dbReference>
<evidence type="ECO:0008006" key="7">
    <source>
        <dbReference type="Google" id="ProtNLM"/>
    </source>
</evidence>
<dbReference type="Proteomes" id="UP000013776">
    <property type="component" value="Unassembled WGS sequence"/>
</dbReference>
<dbReference type="PROSITE" id="PS51741">
    <property type="entry name" value="F_BAR"/>
    <property type="match status" value="1"/>
</dbReference>
<dbReference type="SUPFAM" id="SSF48350">
    <property type="entry name" value="GTPase activation domain, GAP"/>
    <property type="match status" value="1"/>
</dbReference>
<gene>
    <name evidence="5" type="ORF">TAPDE_002669</name>
</gene>
<feature type="region of interest" description="Disordered" evidence="2">
    <location>
        <begin position="660"/>
        <end position="858"/>
    </location>
</feature>
<feature type="domain" description="Rho-GAP" evidence="3">
    <location>
        <begin position="456"/>
        <end position="654"/>
    </location>
</feature>
<sequence length="858" mass="95312">MSNFSDSFWTDDLSSGLSKLFAKLSQGIVENEEVIGLAKRRAESEETHGNRLMQIARESYRKDGFHSDDGASLRQAFEGMVKETEQSAACHLKIASNLNSMVLRPFGRWTQEHASRVHTSEKELQGKVKEYGKHHANVKKLRSTYFNKCRLLEDFEEENKLAFPGPDGQSTPTKQLKKTSEDITADINSVLDDEPIELGEVVYSASQLNVLLESLIKAIAMKDVKMPILGTFEHVSSGSALVECIQKVMGIESLGTAEAIGQDMLNNGLIRYLGVGSTFANSSVLNYQWRDKALVAAGIIKTGPNGFASRAAAMPYVGEYVSSYVTQDHPNETPQQRLSREATQANTVYRESVRKVDAQRTDVEATMMEHLQFMERCELDRLKALKAVMMDISAAISNVIPGMKSSMDTMLLFQESINPAGDLKYMIDSYRTGNFAPKVVVYENYYNNVDDQTFGIDLELRARQDRKRVPNIVSAILSYMDENYPLFGSDAERQKIWLKQVPLQLVHQLRTLLNDGKPVDKKVLLDFDPIIVAAAFKLYLLELPDSAISRSLYEPIKSIYSNYTSEDDSEDRITAISNVLQQLKVSNIATLDAITIHFGRLLELTNADPAYRAALAKTLGHCLLRPKTDSNLTHQDKHPYRLFLDLVDFKKEIFSSLKRVSTTRPRSATDEKDRRVRTEERNKAISQAGKRLTTGTTGGITSSPLRLESYTVEATASANPEDGHPGSRISRSSRHSSEDTPFQIPDEPADLTRSTPSSASFPVSDHSHGMEQSVSSIDHGPMKTPSLSRSVASGHRLSRHTRKESLGPNHLAHESSSSTGHRASVDAEALERQVAPSSELPVSSIKGISLEDGALEFD</sequence>
<dbReference type="InterPro" id="IPR036390">
    <property type="entry name" value="WH_DNA-bd_sf"/>
</dbReference>
<dbReference type="Pfam" id="PF00610">
    <property type="entry name" value="DEP"/>
    <property type="match status" value="1"/>
</dbReference>
<dbReference type="PANTHER" id="PTHR23065">
    <property type="entry name" value="PROLINE-SERINE-THREONINE PHOSPHATASE INTERACTING PROTEIN 1"/>
    <property type="match status" value="1"/>
</dbReference>
<accession>R4XHG5</accession>
<dbReference type="InterPro" id="IPR001060">
    <property type="entry name" value="FCH_dom"/>
</dbReference>
<dbReference type="InterPro" id="IPR031160">
    <property type="entry name" value="F_BAR_dom"/>
</dbReference>
<dbReference type="InterPro" id="IPR000591">
    <property type="entry name" value="DEP_dom"/>
</dbReference>
<dbReference type="OrthoDB" id="2155291at2759"/>
<dbReference type="PANTHER" id="PTHR23065:SF17">
    <property type="entry name" value="RHO-GTPASE-ACTIVATING PROTEIN RGD2"/>
    <property type="match status" value="1"/>
</dbReference>
<feature type="region of interest" description="Disordered" evidence="2">
    <location>
        <begin position="160"/>
        <end position="179"/>
    </location>
</feature>
<dbReference type="Pfam" id="PF00620">
    <property type="entry name" value="RhoGAP"/>
    <property type="match status" value="1"/>
</dbReference>